<reference evidence="2 3" key="1">
    <citation type="submission" date="2024-01" db="EMBL/GenBank/DDBJ databases">
        <title>The genomes of 5 underutilized Papilionoideae crops provide insights into root nodulation and disease resistanc.</title>
        <authorList>
            <person name="Jiang F."/>
        </authorList>
    </citation>
    <scope>NUCLEOTIDE SEQUENCE [LARGE SCALE GENOMIC DNA]</scope>
    <source>
        <strain evidence="2">LVBAO_FW01</strain>
        <tissue evidence="2">Leaves</tissue>
    </source>
</reference>
<dbReference type="EMBL" id="JAYMYQ010000008">
    <property type="protein sequence ID" value="KAK7315499.1"/>
    <property type="molecule type" value="Genomic_DNA"/>
</dbReference>
<accession>A0AAN9PZH3</accession>
<organism evidence="2 3">
    <name type="scientific">Canavalia gladiata</name>
    <name type="common">Sword bean</name>
    <name type="synonym">Dolichos gladiatus</name>
    <dbReference type="NCBI Taxonomy" id="3824"/>
    <lineage>
        <taxon>Eukaryota</taxon>
        <taxon>Viridiplantae</taxon>
        <taxon>Streptophyta</taxon>
        <taxon>Embryophyta</taxon>
        <taxon>Tracheophyta</taxon>
        <taxon>Spermatophyta</taxon>
        <taxon>Magnoliopsida</taxon>
        <taxon>eudicotyledons</taxon>
        <taxon>Gunneridae</taxon>
        <taxon>Pentapetalae</taxon>
        <taxon>rosids</taxon>
        <taxon>fabids</taxon>
        <taxon>Fabales</taxon>
        <taxon>Fabaceae</taxon>
        <taxon>Papilionoideae</taxon>
        <taxon>50 kb inversion clade</taxon>
        <taxon>NPAAA clade</taxon>
        <taxon>indigoferoid/millettioid clade</taxon>
        <taxon>Phaseoleae</taxon>
        <taxon>Canavalia</taxon>
    </lineage>
</organism>
<protein>
    <submittedName>
        <fullName evidence="2">Uncharacterized protein</fullName>
    </submittedName>
</protein>
<dbReference type="AlphaFoldDB" id="A0AAN9PZH3"/>
<evidence type="ECO:0000313" key="2">
    <source>
        <dbReference type="EMBL" id="KAK7315499.1"/>
    </source>
</evidence>
<comment type="caution">
    <text evidence="2">The sequence shown here is derived from an EMBL/GenBank/DDBJ whole genome shotgun (WGS) entry which is preliminary data.</text>
</comment>
<evidence type="ECO:0000256" key="1">
    <source>
        <dbReference type="SAM" id="Phobius"/>
    </source>
</evidence>
<sequence>MQVKEGSVSLLGVVIAAVLRMSLFLFLSFFIFVSKYPSLYQFFLHFNVTKLEWSRGRSFWNLLYSF</sequence>
<keyword evidence="3" id="KW-1185">Reference proteome</keyword>
<proteinExistence type="predicted"/>
<dbReference type="Proteomes" id="UP001367508">
    <property type="component" value="Unassembled WGS sequence"/>
</dbReference>
<gene>
    <name evidence="2" type="ORF">VNO77_34049</name>
</gene>
<keyword evidence="1" id="KW-1133">Transmembrane helix</keyword>
<keyword evidence="1" id="KW-0472">Membrane</keyword>
<name>A0AAN9PZH3_CANGL</name>
<feature type="transmembrane region" description="Helical" evidence="1">
    <location>
        <begin position="6"/>
        <end position="33"/>
    </location>
</feature>
<evidence type="ECO:0000313" key="3">
    <source>
        <dbReference type="Proteomes" id="UP001367508"/>
    </source>
</evidence>
<keyword evidence="1" id="KW-0812">Transmembrane</keyword>